<evidence type="ECO:0000256" key="5">
    <source>
        <dbReference type="ARBA" id="ARBA00023002"/>
    </source>
</evidence>
<evidence type="ECO:0000259" key="6">
    <source>
        <dbReference type="Pfam" id="PF00107"/>
    </source>
</evidence>
<reference evidence="7 8" key="1">
    <citation type="submission" date="2020-02" db="EMBL/GenBank/DDBJ databases">
        <title>Paenibacillus sp. nov., isolated from rhizosphere soil of tomato.</title>
        <authorList>
            <person name="Weon H.-Y."/>
            <person name="Lee S.A."/>
        </authorList>
    </citation>
    <scope>NUCLEOTIDE SEQUENCE [LARGE SCALE GENOMIC DNA]</scope>
    <source>
        <strain evidence="7 8">14171R-81</strain>
    </source>
</reference>
<comment type="cofactor">
    <cofactor evidence="1">
        <name>Zn(2+)</name>
        <dbReference type="ChEBI" id="CHEBI:29105"/>
    </cofactor>
</comment>
<proteinExistence type="inferred from homology"/>
<evidence type="ECO:0000256" key="4">
    <source>
        <dbReference type="ARBA" id="ARBA00022833"/>
    </source>
</evidence>
<dbReference type="Gene3D" id="3.40.50.720">
    <property type="entry name" value="NAD(P)-binding Rossmann-like Domain"/>
    <property type="match status" value="1"/>
</dbReference>
<evidence type="ECO:0000313" key="7">
    <source>
        <dbReference type="EMBL" id="QHW34584.1"/>
    </source>
</evidence>
<protein>
    <submittedName>
        <fullName evidence="7">Zinc-binding dehydrogenase</fullName>
    </submittedName>
</protein>
<dbReference type="KEGG" id="prz:GZH47_29865"/>
<dbReference type="EMBL" id="CP048286">
    <property type="protein sequence ID" value="QHW34584.1"/>
    <property type="molecule type" value="Genomic_DNA"/>
</dbReference>
<gene>
    <name evidence="7" type="ORF">GZH47_29865</name>
</gene>
<keyword evidence="3" id="KW-0479">Metal-binding</keyword>
<dbReference type="InterPro" id="IPR013149">
    <property type="entry name" value="ADH-like_C"/>
</dbReference>
<keyword evidence="8" id="KW-1185">Reference proteome</keyword>
<evidence type="ECO:0000256" key="3">
    <source>
        <dbReference type="ARBA" id="ARBA00022723"/>
    </source>
</evidence>
<name>A0A6C0P7Q3_9BACL</name>
<keyword evidence="5" id="KW-0560">Oxidoreductase</keyword>
<dbReference type="InterPro" id="IPR036291">
    <property type="entry name" value="NAD(P)-bd_dom_sf"/>
</dbReference>
<keyword evidence="4" id="KW-0862">Zinc</keyword>
<organism evidence="7 8">
    <name type="scientific">Paenibacillus rhizovicinus</name>
    <dbReference type="NCBI Taxonomy" id="2704463"/>
    <lineage>
        <taxon>Bacteria</taxon>
        <taxon>Bacillati</taxon>
        <taxon>Bacillota</taxon>
        <taxon>Bacilli</taxon>
        <taxon>Bacillales</taxon>
        <taxon>Paenibacillaceae</taxon>
        <taxon>Paenibacillus</taxon>
    </lineage>
</organism>
<evidence type="ECO:0000256" key="2">
    <source>
        <dbReference type="ARBA" id="ARBA00008072"/>
    </source>
</evidence>
<dbReference type="Pfam" id="PF00107">
    <property type="entry name" value="ADH_zinc_N"/>
    <property type="match status" value="1"/>
</dbReference>
<accession>A0A6C0P7Q3</accession>
<evidence type="ECO:0000256" key="1">
    <source>
        <dbReference type="ARBA" id="ARBA00001947"/>
    </source>
</evidence>
<dbReference type="AlphaFoldDB" id="A0A6C0P7Q3"/>
<dbReference type="GO" id="GO:0046872">
    <property type="term" value="F:metal ion binding"/>
    <property type="evidence" value="ECO:0007669"/>
    <property type="project" value="UniProtKB-KW"/>
</dbReference>
<dbReference type="GO" id="GO:0016491">
    <property type="term" value="F:oxidoreductase activity"/>
    <property type="evidence" value="ECO:0007669"/>
    <property type="project" value="UniProtKB-KW"/>
</dbReference>
<dbReference type="Proteomes" id="UP000479114">
    <property type="component" value="Chromosome"/>
</dbReference>
<dbReference type="PANTHER" id="PTHR43350">
    <property type="entry name" value="NAD-DEPENDENT ALCOHOL DEHYDROGENASE"/>
    <property type="match status" value="1"/>
</dbReference>
<dbReference type="PANTHER" id="PTHR43350:SF17">
    <property type="entry name" value="NAD-DEPENDENT ALCOHOL DEHYDROGENASE"/>
    <property type="match status" value="1"/>
</dbReference>
<comment type="similarity">
    <text evidence="2">Belongs to the zinc-containing alcohol dehydrogenase family.</text>
</comment>
<feature type="domain" description="Alcohol dehydrogenase-like C-terminal" evidence="6">
    <location>
        <begin position="31"/>
        <end position="131"/>
    </location>
</feature>
<sequence length="136" mass="14317">MGCRFMTAYHGVLNQGRVRPGEWVAVYGAGGVGLSAIQIAAAAGANVIAVDIAEDKLDFAKQMGAVATVNSKQEKAFQAVREITKDGANVSVDALGIQDTCTNAILSLGKRGRHVQIGLTSRMKITSDMANFCFVL</sequence>
<dbReference type="SUPFAM" id="SSF51735">
    <property type="entry name" value="NAD(P)-binding Rossmann-fold domains"/>
    <property type="match status" value="1"/>
</dbReference>
<evidence type="ECO:0000313" key="8">
    <source>
        <dbReference type="Proteomes" id="UP000479114"/>
    </source>
</evidence>